<evidence type="ECO:0008006" key="4">
    <source>
        <dbReference type="Google" id="ProtNLM"/>
    </source>
</evidence>
<evidence type="ECO:0000256" key="1">
    <source>
        <dbReference type="SAM" id="Phobius"/>
    </source>
</evidence>
<feature type="transmembrane region" description="Helical" evidence="1">
    <location>
        <begin position="59"/>
        <end position="83"/>
    </location>
</feature>
<gene>
    <name evidence="2" type="ORF">E1294_14595</name>
</gene>
<proteinExistence type="predicted"/>
<feature type="transmembrane region" description="Helical" evidence="1">
    <location>
        <begin position="20"/>
        <end position="39"/>
    </location>
</feature>
<organism evidence="2 3">
    <name type="scientific">Nonomuraea diastatica</name>
    <dbReference type="NCBI Taxonomy" id="1848329"/>
    <lineage>
        <taxon>Bacteria</taxon>
        <taxon>Bacillati</taxon>
        <taxon>Actinomycetota</taxon>
        <taxon>Actinomycetes</taxon>
        <taxon>Streptosporangiales</taxon>
        <taxon>Streptosporangiaceae</taxon>
        <taxon>Nonomuraea</taxon>
    </lineage>
</organism>
<keyword evidence="1" id="KW-0812">Transmembrane</keyword>
<feature type="transmembrane region" description="Helical" evidence="1">
    <location>
        <begin position="189"/>
        <end position="210"/>
    </location>
</feature>
<evidence type="ECO:0000313" key="2">
    <source>
        <dbReference type="EMBL" id="TDD21498.1"/>
    </source>
</evidence>
<feature type="transmembrane region" description="Helical" evidence="1">
    <location>
        <begin position="135"/>
        <end position="157"/>
    </location>
</feature>
<dbReference type="AlphaFoldDB" id="A0A4R4WV53"/>
<dbReference type="RefSeq" id="WP_132508763.1">
    <property type="nucleotide sequence ID" value="NZ_SMKP01000034.1"/>
</dbReference>
<sequence>MAVTQRIPVPVWNRWPTWTAYAALLWSVIYAVLGISWALGGGGFPFGANDINAEGQGELLAEATAPVAGSITAALGAAGVVTAGAMARRARGPRAMLLGFGWSVAALLVLVLPEVRALNIALFPLIFLTLDKMDWPTMNFLILMVGGIFWAGATLAYQRASRSACANCGRVATDRTGRAEAWLLRWGRVITYVAIAAPWGYAVVRLAWALDIPAGVSTEFLRRMESANDGAGAKGMELVLAGMCAGGSLLTVGLIQRWGEIWPRWLVGLAGRPVPSAFPVTFASLAAVGVTAVGLSWARGLPGLIANGFSGDIEGYPVGPLFYLPIPAFLIWGVALGLATLAYYYRRRDDCVHCRRGEAVGVASPVRSRP</sequence>
<dbReference type="EMBL" id="SMKP01000034">
    <property type="protein sequence ID" value="TDD21498.1"/>
    <property type="molecule type" value="Genomic_DNA"/>
</dbReference>
<comment type="caution">
    <text evidence="2">The sequence shown here is derived from an EMBL/GenBank/DDBJ whole genome shotgun (WGS) entry which is preliminary data.</text>
</comment>
<reference evidence="2 3" key="1">
    <citation type="submission" date="2019-03" db="EMBL/GenBank/DDBJ databases">
        <title>Draft genome sequences of novel Actinobacteria.</title>
        <authorList>
            <person name="Sahin N."/>
            <person name="Ay H."/>
            <person name="Saygin H."/>
        </authorList>
    </citation>
    <scope>NUCLEOTIDE SEQUENCE [LARGE SCALE GENOMIC DNA]</scope>
    <source>
        <strain evidence="2 3">KC712</strain>
    </source>
</reference>
<evidence type="ECO:0000313" key="3">
    <source>
        <dbReference type="Proteomes" id="UP000294543"/>
    </source>
</evidence>
<feature type="transmembrane region" description="Helical" evidence="1">
    <location>
        <begin position="276"/>
        <end position="298"/>
    </location>
</feature>
<keyword evidence="1" id="KW-0472">Membrane</keyword>
<feature type="transmembrane region" description="Helical" evidence="1">
    <location>
        <begin position="238"/>
        <end position="255"/>
    </location>
</feature>
<dbReference type="OrthoDB" id="2717873at2"/>
<dbReference type="Proteomes" id="UP000294543">
    <property type="component" value="Unassembled WGS sequence"/>
</dbReference>
<keyword evidence="1" id="KW-1133">Transmembrane helix</keyword>
<name>A0A4R4WV53_9ACTN</name>
<protein>
    <recommendedName>
        <fullName evidence="4">DUF3995 domain-containing protein</fullName>
    </recommendedName>
</protein>
<accession>A0A4R4WV53</accession>
<feature type="transmembrane region" description="Helical" evidence="1">
    <location>
        <begin position="322"/>
        <end position="345"/>
    </location>
</feature>
<feature type="transmembrane region" description="Helical" evidence="1">
    <location>
        <begin position="95"/>
        <end position="115"/>
    </location>
</feature>
<keyword evidence="3" id="KW-1185">Reference proteome</keyword>